<comment type="caution">
    <text evidence="2">The sequence shown here is derived from an EMBL/GenBank/DDBJ whole genome shotgun (WGS) entry which is preliminary data.</text>
</comment>
<sequence>MAPTSLIKDLNKCKHPNSRKTLALAKKAKRFNNRTKIKFGHAVKSNILGEKFIWFTEAVGDRMIPLSKSELDELITTYLKRFDDEIEQINLKQSISKNRSNQHASRLSIIQMTLERETSEYNGAGIELMDLTDAAKFENFKKWDGNSVNLQHLKLDRISKKYLQ</sequence>
<dbReference type="AlphaFoldDB" id="A0A9Q0MME3"/>
<proteinExistence type="inferred from homology"/>
<dbReference type="OrthoDB" id="270284at2759"/>
<organism evidence="2 3">
    <name type="scientific">Pseudolycoriella hygida</name>
    <dbReference type="NCBI Taxonomy" id="35572"/>
    <lineage>
        <taxon>Eukaryota</taxon>
        <taxon>Metazoa</taxon>
        <taxon>Ecdysozoa</taxon>
        <taxon>Arthropoda</taxon>
        <taxon>Hexapoda</taxon>
        <taxon>Insecta</taxon>
        <taxon>Pterygota</taxon>
        <taxon>Neoptera</taxon>
        <taxon>Endopterygota</taxon>
        <taxon>Diptera</taxon>
        <taxon>Nematocera</taxon>
        <taxon>Sciaroidea</taxon>
        <taxon>Sciaridae</taxon>
        <taxon>Pseudolycoriella</taxon>
    </lineage>
</organism>
<dbReference type="GO" id="GO:0005634">
    <property type="term" value="C:nucleus"/>
    <property type="evidence" value="ECO:0007669"/>
    <property type="project" value="TreeGrafter"/>
</dbReference>
<dbReference type="Gene3D" id="1.20.1440.170">
    <property type="entry name" value="Translation machinery-associated protein 16-like"/>
    <property type="match status" value="1"/>
</dbReference>
<accession>A0A9Q0MME3</accession>
<dbReference type="InterPro" id="IPR038356">
    <property type="entry name" value="Tma16_sf"/>
</dbReference>
<keyword evidence="3" id="KW-1185">Reference proteome</keyword>
<dbReference type="EMBL" id="WJQU01003282">
    <property type="protein sequence ID" value="KAJ6626131.1"/>
    <property type="molecule type" value="Genomic_DNA"/>
</dbReference>
<dbReference type="InterPro" id="IPR021346">
    <property type="entry name" value="Tma16"/>
</dbReference>
<comment type="similarity">
    <text evidence="1">Belongs to the TMA16 family.</text>
</comment>
<dbReference type="FunFam" id="1.20.1440.170:FF:000001">
    <property type="entry name" value="Translation machinery-associated 16 homolog"/>
    <property type="match status" value="1"/>
</dbReference>
<dbReference type="Proteomes" id="UP001151699">
    <property type="component" value="Unassembled WGS sequence"/>
</dbReference>
<name>A0A9Q0MME3_9DIPT</name>
<gene>
    <name evidence="2" type="ORF">Bhyg_16133</name>
</gene>
<protein>
    <submittedName>
        <fullName evidence="2">Translation machinery-associated protein 16 like</fullName>
    </submittedName>
</protein>
<evidence type="ECO:0000313" key="2">
    <source>
        <dbReference type="EMBL" id="KAJ6626131.1"/>
    </source>
</evidence>
<dbReference type="Pfam" id="PF11176">
    <property type="entry name" value="Tma16"/>
    <property type="match status" value="1"/>
</dbReference>
<reference evidence="2" key="1">
    <citation type="submission" date="2022-07" db="EMBL/GenBank/DDBJ databases">
        <authorList>
            <person name="Trinca V."/>
            <person name="Uliana J.V.C."/>
            <person name="Torres T.T."/>
            <person name="Ward R.J."/>
            <person name="Monesi N."/>
        </authorList>
    </citation>
    <scope>NUCLEOTIDE SEQUENCE</scope>
    <source>
        <strain evidence="2">HSMRA1968</strain>
        <tissue evidence="2">Whole embryos</tissue>
    </source>
</reference>
<dbReference type="PANTHER" id="PTHR13349">
    <property type="entry name" value="TRANSLATION MACHINERY-ASSOCIATED PROTEIN 16"/>
    <property type="match status" value="1"/>
</dbReference>
<dbReference type="PANTHER" id="PTHR13349:SF2">
    <property type="entry name" value="TRANSLATION MACHINERY-ASSOCIATED PROTEIN 16"/>
    <property type="match status" value="1"/>
</dbReference>
<evidence type="ECO:0000313" key="3">
    <source>
        <dbReference type="Proteomes" id="UP001151699"/>
    </source>
</evidence>
<evidence type="ECO:0000256" key="1">
    <source>
        <dbReference type="ARBA" id="ARBA00034127"/>
    </source>
</evidence>